<evidence type="ECO:0000313" key="7">
    <source>
        <dbReference type="Proteomes" id="UP001215087"/>
    </source>
</evidence>
<evidence type="ECO:0000256" key="1">
    <source>
        <dbReference type="ARBA" id="ARBA00023015"/>
    </source>
</evidence>
<dbReference type="EMBL" id="JAQSVD010000002">
    <property type="protein sequence ID" value="MDE1469515.1"/>
    <property type="molecule type" value="Genomic_DNA"/>
</dbReference>
<dbReference type="EMBL" id="CP019962">
    <property type="protein sequence ID" value="ARD65607.1"/>
    <property type="molecule type" value="Genomic_DNA"/>
</dbReference>
<dbReference type="InterPro" id="IPR001034">
    <property type="entry name" value="DeoR_HTH"/>
</dbReference>
<dbReference type="PANTHER" id="PTHR34580:SF1">
    <property type="entry name" value="PROTEIN PAFC"/>
    <property type="match status" value="1"/>
</dbReference>
<dbReference type="InterPro" id="IPR036388">
    <property type="entry name" value="WH-like_DNA-bd_sf"/>
</dbReference>
<organism evidence="4 6">
    <name type="scientific">Eubacterium limosum</name>
    <dbReference type="NCBI Taxonomy" id="1736"/>
    <lineage>
        <taxon>Bacteria</taxon>
        <taxon>Bacillati</taxon>
        <taxon>Bacillota</taxon>
        <taxon>Clostridia</taxon>
        <taxon>Eubacteriales</taxon>
        <taxon>Eubacteriaceae</taxon>
        <taxon>Eubacterium</taxon>
    </lineage>
</organism>
<dbReference type="InterPro" id="IPR057727">
    <property type="entry name" value="WCX_dom"/>
</dbReference>
<dbReference type="InterPro" id="IPR013196">
    <property type="entry name" value="HTH_11"/>
</dbReference>
<keyword evidence="7" id="KW-1185">Reference proteome</keyword>
<reference evidence="4" key="3">
    <citation type="submission" date="2017-02" db="EMBL/GenBank/DDBJ databases">
        <title>Integrative analysis reveals regulation of autotrophic growth of syngas fermenting bacteria at the translational level.</title>
        <authorList>
            <person name="Song Y."/>
            <person name="Shin J."/>
            <person name="Jeong Y."/>
            <person name="Jin S."/>
            <person name="Kim D.R."/>
            <person name="Kim S.C."/>
            <person name="Cho S."/>
            <person name="Cho B.-K."/>
        </authorList>
    </citation>
    <scope>NUCLEOTIDE SEQUENCE</scope>
    <source>
        <strain evidence="4">ATCC 8486</strain>
    </source>
</reference>
<dbReference type="GO" id="GO:0003700">
    <property type="term" value="F:DNA-binding transcription factor activity"/>
    <property type="evidence" value="ECO:0007669"/>
    <property type="project" value="InterPro"/>
</dbReference>
<dbReference type="Proteomes" id="UP001215087">
    <property type="component" value="Unassembled WGS sequence"/>
</dbReference>
<evidence type="ECO:0000313" key="5">
    <source>
        <dbReference type="EMBL" id="MDE1469515.1"/>
    </source>
</evidence>
<dbReference type="Gene3D" id="1.10.10.10">
    <property type="entry name" value="Winged helix-like DNA-binding domain superfamily/Winged helix DNA-binding domain"/>
    <property type="match status" value="1"/>
</dbReference>
<dbReference type="Pfam" id="PF08279">
    <property type="entry name" value="HTH_11"/>
    <property type="match status" value="1"/>
</dbReference>
<dbReference type="InterPro" id="IPR036390">
    <property type="entry name" value="WH_DNA-bd_sf"/>
</dbReference>
<keyword evidence="1" id="KW-0805">Transcription regulation</keyword>
<feature type="domain" description="HTH deoR-type" evidence="3">
    <location>
        <begin position="2"/>
        <end position="57"/>
    </location>
</feature>
<protein>
    <submittedName>
        <fullName evidence="4">Transcriptional regulator</fullName>
    </submittedName>
    <submittedName>
        <fullName evidence="5">YafY family protein</fullName>
    </submittedName>
</protein>
<dbReference type="InterPro" id="IPR051534">
    <property type="entry name" value="CBASS_pafABC_assoc_protein"/>
</dbReference>
<dbReference type="Proteomes" id="UP000192391">
    <property type="component" value="Chromosome"/>
</dbReference>
<dbReference type="InterPro" id="IPR028349">
    <property type="entry name" value="PafC-like"/>
</dbReference>
<gene>
    <name evidence="4" type="ORF">B2M23_08660</name>
    <name evidence="5" type="ORF">PTZ04_04515</name>
</gene>
<reference evidence="4" key="1">
    <citation type="journal article" date="2015" name="Genome Announc.">
        <title>Draft Genome Sequence of Chemolithoautotrophic Acetogenic Butanol-Producing Eubacterium limosum ATCC 8486.</title>
        <authorList>
            <person name="Song Y."/>
            <person name="Cho B.K."/>
        </authorList>
    </citation>
    <scope>NUCLEOTIDE SEQUENCE</scope>
    <source>
        <strain evidence="4">ATCC 8486</strain>
    </source>
</reference>
<dbReference type="KEGG" id="elim:B2M23_08660"/>
<reference evidence="5 7" key="4">
    <citation type="submission" date="2023-02" db="EMBL/GenBank/DDBJ databases">
        <title>Comparative genome analysis of Eubacterium limosum species.</title>
        <authorList>
            <person name="Bak J.E."/>
        </authorList>
    </citation>
    <scope>NUCLEOTIDE SEQUENCE [LARGE SCALE GENOMIC DNA]</scope>
    <source>
        <strain evidence="5 7">KGMB01548</strain>
    </source>
</reference>
<evidence type="ECO:0000256" key="2">
    <source>
        <dbReference type="ARBA" id="ARBA00023163"/>
    </source>
</evidence>
<evidence type="ECO:0000313" key="6">
    <source>
        <dbReference type="Proteomes" id="UP000192391"/>
    </source>
</evidence>
<dbReference type="InterPro" id="IPR026881">
    <property type="entry name" value="WYL_dom"/>
</dbReference>
<dbReference type="PANTHER" id="PTHR34580">
    <property type="match status" value="1"/>
</dbReference>
<name>A0AAC9W318_EUBLI</name>
<dbReference type="PROSITE" id="PS52050">
    <property type="entry name" value="WYL"/>
    <property type="match status" value="1"/>
</dbReference>
<dbReference type="Pfam" id="PF13280">
    <property type="entry name" value="WYL"/>
    <property type="match status" value="1"/>
</dbReference>
<sequence>MQTHRLFEIIYLLLDKGQMTASELASHFEVSVRTIYRDIDRLSISGVPIYTNVGKNGGIALMDGYTLDKSILSDAEQNEILMALQSLKAVEYPDPDGLLTKLGTFFKKNQQSWIEVDFTGWGGSIQDRERSEELKNAILNRRTIHFSYWSADGKKSQRTADPIKLLFKGHNWYLQAYCHTRQDYRVFKLFRIQDLQVLGDTFEPYPAVPFTETAKTVMTPLHFTILKNRAYRVYDEFAGAQVTPLPGGDFDVRTCLPVDNWLIGYLLSFGGDLILHSPKPLCATLKEELEKALAHYAQF</sequence>
<reference evidence="6" key="2">
    <citation type="journal article" date="2017" name="Sci. Rep.">
        <title>Determination of the Genome and Primary Transcriptome of Syngas Fermenting Eubacterium limosum ATCC 8486.</title>
        <authorList>
            <person name="Song Y."/>
            <person name="Shin J."/>
            <person name="Jeong Y."/>
            <person name="Jin S."/>
            <person name="Lee J.K."/>
            <person name="Kim D.R."/>
            <person name="Kim S.C."/>
            <person name="Cho S."/>
            <person name="Cho B.K."/>
        </authorList>
    </citation>
    <scope>NUCLEOTIDE SEQUENCE [LARGE SCALE GENOMIC DNA]</scope>
    <source>
        <strain evidence="6">ATCC 8486</strain>
    </source>
</reference>
<evidence type="ECO:0000259" key="3">
    <source>
        <dbReference type="PROSITE" id="PS51000"/>
    </source>
</evidence>
<evidence type="ECO:0000313" key="4">
    <source>
        <dbReference type="EMBL" id="ARD65607.1"/>
    </source>
</evidence>
<dbReference type="SUPFAM" id="SSF46785">
    <property type="entry name" value="Winged helix' DNA-binding domain"/>
    <property type="match status" value="1"/>
</dbReference>
<dbReference type="RefSeq" id="WP_038352852.1">
    <property type="nucleotide sequence ID" value="NZ_CP019962.1"/>
</dbReference>
<accession>A0AAC9W318</accession>
<dbReference type="Pfam" id="PF25583">
    <property type="entry name" value="WCX"/>
    <property type="match status" value="1"/>
</dbReference>
<proteinExistence type="predicted"/>
<keyword evidence="2" id="KW-0804">Transcription</keyword>
<dbReference type="PIRSF" id="PIRSF016838">
    <property type="entry name" value="PafC"/>
    <property type="match status" value="1"/>
</dbReference>
<dbReference type="AlphaFoldDB" id="A0AAC9W318"/>
<dbReference type="PROSITE" id="PS51000">
    <property type="entry name" value="HTH_DEOR_2"/>
    <property type="match status" value="1"/>
</dbReference>